<dbReference type="Gene3D" id="3.40.50.720">
    <property type="entry name" value="NAD(P)-binding Rossmann-like Domain"/>
    <property type="match status" value="1"/>
</dbReference>
<dbReference type="InterPro" id="IPR023401">
    <property type="entry name" value="ODC_N"/>
</dbReference>
<dbReference type="InterPro" id="IPR003462">
    <property type="entry name" value="ODC_Mu_crystall"/>
</dbReference>
<name>A0A8J3FCT6_9BACI</name>
<protein>
    <submittedName>
        <fullName evidence="2">Delta(1)-pyrroline-2-carboxylate reductase</fullName>
    </submittedName>
</protein>
<dbReference type="RefSeq" id="WP_054670013.1">
    <property type="nucleotide sequence ID" value="NZ_BMOF01000065.1"/>
</dbReference>
<dbReference type="Proteomes" id="UP000637720">
    <property type="component" value="Unassembled WGS sequence"/>
</dbReference>
<dbReference type="PANTHER" id="PTHR13812:SF19">
    <property type="entry name" value="KETIMINE REDUCTASE MU-CRYSTALLIN"/>
    <property type="match status" value="1"/>
</dbReference>
<gene>
    <name evidence="2" type="ORF">GCM10007043_22100</name>
</gene>
<dbReference type="EMBL" id="BMOF01000065">
    <property type="protein sequence ID" value="GGK07637.1"/>
    <property type="molecule type" value="Genomic_DNA"/>
</dbReference>
<sequence length="327" mass="35880">MLIITEREIRQLYSMKRCLEDVERAFRYHREGNTVTPVRTALPVGAVDAHVLNMPSYVGAVRQAGVKVVSVFPHNPEQGRPAIQGVVLLTDGETGDPVALLDAAYLTMLRTGAASGIATKYMARHDARTCAVLGCGAQAIGQIQAVLEVRPIERILLYNRTRERAEALRETLRGQWEGDVVVVDRADDAVAQADIVICSTRATAPLFDGTRLKPGTHINAIGSYLPHMQEIDVATLHASHKIVVDTREGVLSEAGDFLVPMRQGKWSPDRIYAELAEIVAREKPGRESDEEITLFKSVGVAFLDVVVAHGVYRLALEQKVGTRIAWT</sequence>
<dbReference type="Gene3D" id="3.30.1780.10">
    <property type="entry name" value="ornithine cyclodeaminase, domain 1"/>
    <property type="match status" value="1"/>
</dbReference>
<reference evidence="2" key="2">
    <citation type="submission" date="2020-09" db="EMBL/GenBank/DDBJ databases">
        <authorList>
            <person name="Sun Q."/>
            <person name="Ohkuma M."/>
        </authorList>
    </citation>
    <scope>NUCLEOTIDE SEQUENCE</scope>
    <source>
        <strain evidence="2">JCM 14719</strain>
    </source>
</reference>
<evidence type="ECO:0000256" key="1">
    <source>
        <dbReference type="ARBA" id="ARBA00008903"/>
    </source>
</evidence>
<dbReference type="FunFam" id="3.40.50.720:FF:000311">
    <property type="entry name" value="Ornithine cyclodeaminase"/>
    <property type="match status" value="1"/>
</dbReference>
<dbReference type="AlphaFoldDB" id="A0A8J3FCT6"/>
<evidence type="ECO:0000313" key="2">
    <source>
        <dbReference type="EMBL" id="GGK07637.1"/>
    </source>
</evidence>
<proteinExistence type="inferred from homology"/>
<comment type="caution">
    <text evidence="2">The sequence shown here is derived from an EMBL/GenBank/DDBJ whole genome shotgun (WGS) entry which is preliminary data.</text>
</comment>
<dbReference type="PANTHER" id="PTHR13812">
    <property type="entry name" value="KETIMINE REDUCTASE MU-CRYSTALLIN"/>
    <property type="match status" value="1"/>
</dbReference>
<dbReference type="Pfam" id="PF02423">
    <property type="entry name" value="OCD_Mu_crystall"/>
    <property type="match status" value="1"/>
</dbReference>
<comment type="similarity">
    <text evidence="1">Belongs to the ornithine cyclodeaminase/mu-crystallin family.</text>
</comment>
<dbReference type="GO" id="GO:0016491">
    <property type="term" value="F:oxidoreductase activity"/>
    <property type="evidence" value="ECO:0007669"/>
    <property type="project" value="UniProtKB-ARBA"/>
</dbReference>
<keyword evidence="3" id="KW-1185">Reference proteome</keyword>
<dbReference type="InterPro" id="IPR036291">
    <property type="entry name" value="NAD(P)-bd_dom_sf"/>
</dbReference>
<dbReference type="PIRSF" id="PIRSF001439">
    <property type="entry name" value="CryM"/>
    <property type="match status" value="1"/>
</dbReference>
<accession>A0A8J3FCT6</accession>
<reference evidence="2" key="1">
    <citation type="journal article" date="2014" name="Int. J. Syst. Evol. Microbiol.">
        <title>Complete genome sequence of Corynebacterium casei LMG S-19264T (=DSM 44701T), isolated from a smear-ripened cheese.</title>
        <authorList>
            <consortium name="US DOE Joint Genome Institute (JGI-PGF)"/>
            <person name="Walter F."/>
            <person name="Albersmeier A."/>
            <person name="Kalinowski J."/>
            <person name="Ruckert C."/>
        </authorList>
    </citation>
    <scope>NUCLEOTIDE SEQUENCE</scope>
    <source>
        <strain evidence="2">JCM 14719</strain>
    </source>
</reference>
<evidence type="ECO:0000313" key="3">
    <source>
        <dbReference type="Proteomes" id="UP000637720"/>
    </source>
</evidence>
<dbReference type="GO" id="GO:0005737">
    <property type="term" value="C:cytoplasm"/>
    <property type="evidence" value="ECO:0007669"/>
    <property type="project" value="TreeGrafter"/>
</dbReference>
<organism evidence="2 3">
    <name type="scientific">Calditerricola satsumensis</name>
    <dbReference type="NCBI Taxonomy" id="373054"/>
    <lineage>
        <taxon>Bacteria</taxon>
        <taxon>Bacillati</taxon>
        <taxon>Bacillota</taxon>
        <taxon>Bacilli</taxon>
        <taxon>Bacillales</taxon>
        <taxon>Bacillaceae</taxon>
        <taxon>Calditerricola</taxon>
    </lineage>
</organism>
<dbReference type="GO" id="GO:0019752">
    <property type="term" value="P:carboxylic acid metabolic process"/>
    <property type="evidence" value="ECO:0007669"/>
    <property type="project" value="UniProtKB-ARBA"/>
</dbReference>
<dbReference type="SUPFAM" id="SSF51735">
    <property type="entry name" value="NAD(P)-binding Rossmann-fold domains"/>
    <property type="match status" value="1"/>
</dbReference>